<evidence type="ECO:0000259" key="1">
    <source>
        <dbReference type="Pfam" id="PF12697"/>
    </source>
</evidence>
<protein>
    <recommendedName>
        <fullName evidence="1">AB hydrolase-1 domain-containing protein</fullName>
    </recommendedName>
</protein>
<evidence type="ECO:0000313" key="2">
    <source>
        <dbReference type="EMBL" id="KAJ5113758.1"/>
    </source>
</evidence>
<organism evidence="2 3">
    <name type="scientific">Penicillium angulare</name>
    <dbReference type="NCBI Taxonomy" id="116970"/>
    <lineage>
        <taxon>Eukaryota</taxon>
        <taxon>Fungi</taxon>
        <taxon>Dikarya</taxon>
        <taxon>Ascomycota</taxon>
        <taxon>Pezizomycotina</taxon>
        <taxon>Eurotiomycetes</taxon>
        <taxon>Eurotiomycetidae</taxon>
        <taxon>Eurotiales</taxon>
        <taxon>Aspergillaceae</taxon>
        <taxon>Penicillium</taxon>
    </lineage>
</organism>
<reference evidence="2" key="2">
    <citation type="journal article" date="2023" name="IMA Fungus">
        <title>Comparative genomic study of the Penicillium genus elucidates a diverse pangenome and 15 lateral gene transfer events.</title>
        <authorList>
            <person name="Petersen C."/>
            <person name="Sorensen T."/>
            <person name="Nielsen M.R."/>
            <person name="Sondergaard T.E."/>
            <person name="Sorensen J.L."/>
            <person name="Fitzpatrick D.A."/>
            <person name="Frisvad J.C."/>
            <person name="Nielsen K.L."/>
        </authorList>
    </citation>
    <scope>NUCLEOTIDE SEQUENCE</scope>
    <source>
        <strain evidence="2">IBT 30069</strain>
    </source>
</reference>
<comment type="caution">
    <text evidence="2">The sequence shown here is derived from an EMBL/GenBank/DDBJ whole genome shotgun (WGS) entry which is preliminary data.</text>
</comment>
<dbReference type="SUPFAM" id="SSF53474">
    <property type="entry name" value="alpha/beta-Hydrolases"/>
    <property type="match status" value="1"/>
</dbReference>
<sequence>MASALPTIAIIIGAWQNTENYEPLRQVLSSRGYDTVCRSPPSTSSDHGDTDLAADSAFVHEEILRPLVEDGKEVIVVVHSFGGVYGGGALKGLSRSERAQSGNAGGIVAVVYLAAACIPSGVTTLQAMGIGEELLPWVELDKSTGLLSVPDPIPLLFHNLPPEVAHHWAAKMKHQAIKPMQSVVTYAPFEDEMYKGHLAYLKCLQDEMIHLPGQLKFLSLAGIEVTDEMDASHMPWLDNSDETAMKLLRLVEKVRM</sequence>
<dbReference type="InterPro" id="IPR052897">
    <property type="entry name" value="Sec-Metab_Biosynth_Hydrolase"/>
</dbReference>
<dbReference type="EMBL" id="JAPQKH010000002">
    <property type="protein sequence ID" value="KAJ5113758.1"/>
    <property type="molecule type" value="Genomic_DNA"/>
</dbReference>
<name>A0A9W9KQ64_9EURO</name>
<evidence type="ECO:0000313" key="3">
    <source>
        <dbReference type="Proteomes" id="UP001149165"/>
    </source>
</evidence>
<proteinExistence type="predicted"/>
<dbReference type="Gene3D" id="3.40.50.1820">
    <property type="entry name" value="alpha/beta hydrolase"/>
    <property type="match status" value="1"/>
</dbReference>
<keyword evidence="3" id="KW-1185">Reference proteome</keyword>
<dbReference type="PANTHER" id="PTHR37017:SF13">
    <property type="entry name" value="AB HYDROLASE-1 DOMAIN-CONTAINING PROTEIN"/>
    <property type="match status" value="1"/>
</dbReference>
<dbReference type="PANTHER" id="PTHR37017">
    <property type="entry name" value="AB HYDROLASE-1 DOMAIN-CONTAINING PROTEIN-RELATED"/>
    <property type="match status" value="1"/>
</dbReference>
<dbReference type="OrthoDB" id="408373at2759"/>
<dbReference type="InterPro" id="IPR000073">
    <property type="entry name" value="AB_hydrolase_1"/>
</dbReference>
<feature type="domain" description="AB hydrolase-1" evidence="1">
    <location>
        <begin position="13"/>
        <end position="244"/>
    </location>
</feature>
<gene>
    <name evidence="2" type="ORF">N7456_002292</name>
</gene>
<dbReference type="InterPro" id="IPR029058">
    <property type="entry name" value="AB_hydrolase_fold"/>
</dbReference>
<dbReference type="GO" id="GO:0072330">
    <property type="term" value="P:monocarboxylic acid biosynthetic process"/>
    <property type="evidence" value="ECO:0007669"/>
    <property type="project" value="UniProtKB-ARBA"/>
</dbReference>
<accession>A0A9W9KQ64</accession>
<dbReference type="GO" id="GO:0017000">
    <property type="term" value="P:antibiotic biosynthetic process"/>
    <property type="evidence" value="ECO:0007669"/>
    <property type="project" value="UniProtKB-ARBA"/>
</dbReference>
<dbReference type="Proteomes" id="UP001149165">
    <property type="component" value="Unassembled WGS sequence"/>
</dbReference>
<reference evidence="2" key="1">
    <citation type="submission" date="2022-11" db="EMBL/GenBank/DDBJ databases">
        <authorList>
            <person name="Petersen C."/>
        </authorList>
    </citation>
    <scope>NUCLEOTIDE SEQUENCE</scope>
    <source>
        <strain evidence="2">IBT 30069</strain>
    </source>
</reference>
<dbReference type="Pfam" id="PF12697">
    <property type="entry name" value="Abhydrolase_6"/>
    <property type="match status" value="1"/>
</dbReference>
<dbReference type="AlphaFoldDB" id="A0A9W9KQ64"/>